<comment type="caution">
    <text evidence="2">The sequence shown here is derived from an EMBL/GenBank/DDBJ whole genome shotgun (WGS) entry which is preliminary data.</text>
</comment>
<dbReference type="InterPro" id="IPR048915">
    <property type="entry name" value="bDLD3"/>
</dbReference>
<sequence>MSPHGRVWLTFDRNLNSSWHELSTVLDIPPHIRNRFRAGHEAGEIRDWLVARGRLGDLPEALRAIDRDDLATVVTPAVADRTLDTAAPVAQVAAPAPRTVGRRPAPLTAALAAVVIMAGTVLTSQALADGDPTTPPAPSVRWCVDRDVDLWATFPDDIRESVRTYVTWRIINISDNACTIVGQRTVELSLESAIGVYVWRSSGCDAAARATIVLLTPSRSHEPGESDYTRSFAYQEQGCRADIATGDYDMYVAFGSKRSGPFRIKIRKA</sequence>
<keyword evidence="3" id="KW-1185">Reference proteome</keyword>
<evidence type="ECO:0000313" key="2">
    <source>
        <dbReference type="EMBL" id="GIJ48757.1"/>
    </source>
</evidence>
<dbReference type="RefSeq" id="WP_203902235.1">
    <property type="nucleotide sequence ID" value="NZ_BOPF01000022.1"/>
</dbReference>
<name>A0A8J3YQS4_9ACTN</name>
<dbReference type="AlphaFoldDB" id="A0A8J3YQS4"/>
<evidence type="ECO:0000313" key="3">
    <source>
        <dbReference type="Proteomes" id="UP000619260"/>
    </source>
</evidence>
<feature type="domain" description="Bacterial Death-like" evidence="1">
    <location>
        <begin position="5"/>
        <end position="74"/>
    </location>
</feature>
<dbReference type="EMBL" id="BOPF01000022">
    <property type="protein sequence ID" value="GIJ48757.1"/>
    <property type="molecule type" value="Genomic_DNA"/>
</dbReference>
<dbReference type="Pfam" id="PF20690">
    <property type="entry name" value="bDLD3"/>
    <property type="match status" value="1"/>
</dbReference>
<dbReference type="Proteomes" id="UP000619260">
    <property type="component" value="Unassembled WGS sequence"/>
</dbReference>
<proteinExistence type="predicted"/>
<accession>A0A8J3YQS4</accession>
<reference evidence="2" key="1">
    <citation type="submission" date="2021-01" db="EMBL/GenBank/DDBJ databases">
        <title>Whole genome shotgun sequence of Virgisporangium aliadipatigenens NBRC 105644.</title>
        <authorList>
            <person name="Komaki H."/>
            <person name="Tamura T."/>
        </authorList>
    </citation>
    <scope>NUCLEOTIDE SEQUENCE</scope>
    <source>
        <strain evidence="2">NBRC 105644</strain>
    </source>
</reference>
<gene>
    <name evidence="2" type="ORF">Val02_56430</name>
</gene>
<evidence type="ECO:0000259" key="1">
    <source>
        <dbReference type="Pfam" id="PF20690"/>
    </source>
</evidence>
<protein>
    <recommendedName>
        <fullName evidence="1">Bacterial Death-like domain-containing protein</fullName>
    </recommendedName>
</protein>
<organism evidence="2 3">
    <name type="scientific">Virgisporangium aliadipatigenens</name>
    <dbReference type="NCBI Taxonomy" id="741659"/>
    <lineage>
        <taxon>Bacteria</taxon>
        <taxon>Bacillati</taxon>
        <taxon>Actinomycetota</taxon>
        <taxon>Actinomycetes</taxon>
        <taxon>Micromonosporales</taxon>
        <taxon>Micromonosporaceae</taxon>
        <taxon>Virgisporangium</taxon>
    </lineage>
</organism>